<organism evidence="2 3">
    <name type="scientific">Fulvimonas soli</name>
    <dbReference type="NCBI Taxonomy" id="155197"/>
    <lineage>
        <taxon>Bacteria</taxon>
        <taxon>Pseudomonadati</taxon>
        <taxon>Pseudomonadota</taxon>
        <taxon>Gammaproteobacteria</taxon>
        <taxon>Lysobacterales</taxon>
        <taxon>Rhodanobacteraceae</taxon>
        <taxon>Fulvimonas</taxon>
    </lineage>
</organism>
<feature type="transmembrane region" description="Helical" evidence="1">
    <location>
        <begin position="133"/>
        <end position="154"/>
    </location>
</feature>
<protein>
    <submittedName>
        <fullName evidence="2">Uncharacterized protein</fullName>
    </submittedName>
</protein>
<evidence type="ECO:0000256" key="1">
    <source>
        <dbReference type="SAM" id="Phobius"/>
    </source>
</evidence>
<comment type="caution">
    <text evidence="2">The sequence shown here is derived from an EMBL/GenBank/DDBJ whole genome shotgun (WGS) entry which is preliminary data.</text>
</comment>
<evidence type="ECO:0000313" key="3">
    <source>
        <dbReference type="Proteomes" id="UP000245812"/>
    </source>
</evidence>
<keyword evidence="1" id="KW-1133">Transmembrane helix</keyword>
<keyword evidence="1" id="KW-0812">Transmembrane</keyword>
<dbReference type="EMBL" id="QGHC01000004">
    <property type="protein sequence ID" value="PWK89809.1"/>
    <property type="molecule type" value="Genomic_DNA"/>
</dbReference>
<dbReference type="OrthoDB" id="5948702at2"/>
<reference evidence="2 3" key="1">
    <citation type="submission" date="2018-05" db="EMBL/GenBank/DDBJ databases">
        <title>Genomic Encyclopedia of Type Strains, Phase IV (KMG-IV): sequencing the most valuable type-strain genomes for metagenomic binning, comparative biology and taxonomic classification.</title>
        <authorList>
            <person name="Goeker M."/>
        </authorList>
    </citation>
    <scope>NUCLEOTIDE SEQUENCE [LARGE SCALE GENOMIC DNA]</scope>
    <source>
        <strain evidence="2 3">DSM 14263</strain>
    </source>
</reference>
<keyword evidence="3" id="KW-1185">Reference proteome</keyword>
<proteinExistence type="predicted"/>
<sequence>MRVFIAGIVGGIVVFLWGAIAHTALGLGNVGLRPPAAEDKVLGVLHEGLGDDPGVYVLPWLGPEKMGDRAAVQAYSDKSSASPYAWIIYQPRGKDMTRMGRQLFHQWLSNTLAALALAFVMTLAALTFRQRLGLALAAALFAWLGVQVPYWTWYRFPGDFTLAALVEQVVGWLLAGAAMAWWIGWSERRAAR</sequence>
<dbReference type="Proteomes" id="UP000245812">
    <property type="component" value="Unassembled WGS sequence"/>
</dbReference>
<keyword evidence="1" id="KW-0472">Membrane</keyword>
<gene>
    <name evidence="2" type="ORF">C7456_104162</name>
</gene>
<dbReference type="RefSeq" id="WP_109722929.1">
    <property type="nucleotide sequence ID" value="NZ_MSZV01000007.1"/>
</dbReference>
<dbReference type="AlphaFoldDB" id="A0A316IAR0"/>
<feature type="transmembrane region" description="Helical" evidence="1">
    <location>
        <begin position="107"/>
        <end position="126"/>
    </location>
</feature>
<name>A0A316IAR0_9GAMM</name>
<evidence type="ECO:0000313" key="2">
    <source>
        <dbReference type="EMBL" id="PWK89809.1"/>
    </source>
</evidence>
<accession>A0A316IAR0</accession>
<feature type="transmembrane region" description="Helical" evidence="1">
    <location>
        <begin position="160"/>
        <end position="183"/>
    </location>
</feature>